<organism evidence="1 2">
    <name type="scientific">Mangrovibacillus cuniculi</name>
    <dbReference type="NCBI Taxonomy" id="2593652"/>
    <lineage>
        <taxon>Bacteria</taxon>
        <taxon>Bacillati</taxon>
        <taxon>Bacillota</taxon>
        <taxon>Bacilli</taxon>
        <taxon>Bacillales</taxon>
        <taxon>Bacillaceae</taxon>
        <taxon>Mangrovibacillus</taxon>
    </lineage>
</organism>
<name>A0A7S8C8Y7_9BACI</name>
<dbReference type="Proteomes" id="UP000593626">
    <property type="component" value="Chromosome"/>
</dbReference>
<dbReference type="KEGG" id="mcui:G8O30_00315"/>
<proteinExistence type="predicted"/>
<accession>A0A7S8C8Y7</accession>
<dbReference type="RefSeq" id="WP_239673030.1">
    <property type="nucleotide sequence ID" value="NZ_CP049742.1"/>
</dbReference>
<dbReference type="AlphaFoldDB" id="A0A7S8C8Y7"/>
<sequence length="109" mass="12140">MGHDIYGLNKKGKEIAYARFSMSNSNARILYRVLNAQDKDGGVSGIGAVADFDFHQMESARKTFLGHTKDLRNIPPGSLAHHDIQQISTFLTNCKETAHREGKVQVYFG</sequence>
<evidence type="ECO:0000313" key="1">
    <source>
        <dbReference type="EMBL" id="QPC45528.1"/>
    </source>
</evidence>
<protein>
    <submittedName>
        <fullName evidence="1">Uncharacterized protein</fullName>
    </submittedName>
</protein>
<keyword evidence="2" id="KW-1185">Reference proteome</keyword>
<reference evidence="1 2" key="1">
    <citation type="submission" date="2019-07" db="EMBL/GenBank/DDBJ databases">
        <title>Genome sequence of 2 isolates from Red Sea Mangroves.</title>
        <authorList>
            <person name="Sefrji F."/>
            <person name="Michoud G."/>
            <person name="Merlino G."/>
            <person name="Daffonchio D."/>
        </authorList>
    </citation>
    <scope>NUCLEOTIDE SEQUENCE [LARGE SCALE GENOMIC DNA]</scope>
    <source>
        <strain evidence="1 2">R1DC41</strain>
    </source>
</reference>
<dbReference type="EMBL" id="CP049742">
    <property type="protein sequence ID" value="QPC45528.1"/>
    <property type="molecule type" value="Genomic_DNA"/>
</dbReference>
<evidence type="ECO:0000313" key="2">
    <source>
        <dbReference type="Proteomes" id="UP000593626"/>
    </source>
</evidence>
<gene>
    <name evidence="1" type="ORF">G8O30_00315</name>
</gene>